<gene>
    <name evidence="2" type="ORF">EVAR_66908_1</name>
</gene>
<dbReference type="EMBL" id="BGZK01001607">
    <property type="protein sequence ID" value="GBP83150.1"/>
    <property type="molecule type" value="Genomic_DNA"/>
</dbReference>
<organism evidence="2 3">
    <name type="scientific">Eumeta variegata</name>
    <name type="common">Bagworm moth</name>
    <name type="synonym">Eumeta japonica</name>
    <dbReference type="NCBI Taxonomy" id="151549"/>
    <lineage>
        <taxon>Eukaryota</taxon>
        <taxon>Metazoa</taxon>
        <taxon>Ecdysozoa</taxon>
        <taxon>Arthropoda</taxon>
        <taxon>Hexapoda</taxon>
        <taxon>Insecta</taxon>
        <taxon>Pterygota</taxon>
        <taxon>Neoptera</taxon>
        <taxon>Endopterygota</taxon>
        <taxon>Lepidoptera</taxon>
        <taxon>Glossata</taxon>
        <taxon>Ditrysia</taxon>
        <taxon>Tineoidea</taxon>
        <taxon>Psychidae</taxon>
        <taxon>Oiketicinae</taxon>
        <taxon>Eumeta</taxon>
    </lineage>
</organism>
<comment type="caution">
    <text evidence="2">The sequence shown here is derived from an EMBL/GenBank/DDBJ whole genome shotgun (WGS) entry which is preliminary data.</text>
</comment>
<reference evidence="2 3" key="1">
    <citation type="journal article" date="2019" name="Commun. Biol.">
        <title>The bagworm genome reveals a unique fibroin gene that provides high tensile strength.</title>
        <authorList>
            <person name="Kono N."/>
            <person name="Nakamura H."/>
            <person name="Ohtoshi R."/>
            <person name="Tomita M."/>
            <person name="Numata K."/>
            <person name="Arakawa K."/>
        </authorList>
    </citation>
    <scope>NUCLEOTIDE SEQUENCE [LARGE SCALE GENOMIC DNA]</scope>
</reference>
<accession>A0A4C1Z644</accession>
<evidence type="ECO:0000313" key="2">
    <source>
        <dbReference type="EMBL" id="GBP83150.1"/>
    </source>
</evidence>
<dbReference type="AlphaFoldDB" id="A0A4C1Z644"/>
<keyword evidence="3" id="KW-1185">Reference proteome</keyword>
<evidence type="ECO:0000256" key="1">
    <source>
        <dbReference type="SAM" id="MobiDB-lite"/>
    </source>
</evidence>
<name>A0A4C1Z644_EUMVA</name>
<dbReference type="Proteomes" id="UP000299102">
    <property type="component" value="Unassembled WGS sequence"/>
</dbReference>
<protein>
    <submittedName>
        <fullName evidence="2">Uncharacterized protein</fullName>
    </submittedName>
</protein>
<feature type="region of interest" description="Disordered" evidence="1">
    <location>
        <begin position="59"/>
        <end position="87"/>
    </location>
</feature>
<proteinExistence type="predicted"/>
<evidence type="ECO:0000313" key="3">
    <source>
        <dbReference type="Proteomes" id="UP000299102"/>
    </source>
</evidence>
<sequence length="87" mass="9669">MLCERIACSGERGIKAATYLPIFTNQKTPEKFDVGFRCQPRGCRQPHRTLLIDIEMPLAHDSPTGSTLGSPRHRESREISTRVGTSG</sequence>